<evidence type="ECO:0000313" key="11">
    <source>
        <dbReference type="Proteomes" id="UP000838100"/>
    </source>
</evidence>
<dbReference type="NCBIfam" id="TIGR00613">
    <property type="entry name" value="reco"/>
    <property type="match status" value="1"/>
</dbReference>
<comment type="similarity">
    <text evidence="2 8">Belongs to the RecO family.</text>
</comment>
<protein>
    <recommendedName>
        <fullName evidence="3 8">DNA repair protein RecO</fullName>
    </recommendedName>
    <alternativeName>
        <fullName evidence="7 8">Recombination protein O</fullName>
    </alternativeName>
</protein>
<evidence type="ECO:0000256" key="7">
    <source>
        <dbReference type="ARBA" id="ARBA00033409"/>
    </source>
</evidence>
<name>A0ABM9AB38_9GAMM</name>
<dbReference type="InterPro" id="IPR042242">
    <property type="entry name" value="RecO_C"/>
</dbReference>
<organism evidence="10 11">
    <name type="scientific">Sinobacterium norvegicum</name>
    <dbReference type="NCBI Taxonomy" id="1641715"/>
    <lineage>
        <taxon>Bacteria</taxon>
        <taxon>Pseudomonadati</taxon>
        <taxon>Pseudomonadota</taxon>
        <taxon>Gammaproteobacteria</taxon>
        <taxon>Cellvibrionales</taxon>
        <taxon>Spongiibacteraceae</taxon>
        <taxon>Sinobacterium</taxon>
    </lineage>
</organism>
<evidence type="ECO:0000256" key="1">
    <source>
        <dbReference type="ARBA" id="ARBA00003065"/>
    </source>
</evidence>
<evidence type="ECO:0000256" key="6">
    <source>
        <dbReference type="ARBA" id="ARBA00023204"/>
    </source>
</evidence>
<dbReference type="Pfam" id="PF02565">
    <property type="entry name" value="RecO_C"/>
    <property type="match status" value="1"/>
</dbReference>
<dbReference type="InterPro" id="IPR022572">
    <property type="entry name" value="DNA_rep/recomb_RecO_N"/>
</dbReference>
<dbReference type="EMBL" id="CAKLPX010000001">
    <property type="protein sequence ID" value="CAH0990412.1"/>
    <property type="molecule type" value="Genomic_DNA"/>
</dbReference>
<dbReference type="PANTHER" id="PTHR33991">
    <property type="entry name" value="DNA REPAIR PROTEIN RECO"/>
    <property type="match status" value="1"/>
</dbReference>
<keyword evidence="6 8" id="KW-0234">DNA repair</keyword>
<dbReference type="PANTHER" id="PTHR33991:SF1">
    <property type="entry name" value="DNA REPAIR PROTEIN RECO"/>
    <property type="match status" value="1"/>
</dbReference>
<gene>
    <name evidence="8 10" type="primary">recO</name>
    <name evidence="10" type="ORF">SIN8267_00504</name>
</gene>
<evidence type="ECO:0000313" key="10">
    <source>
        <dbReference type="EMBL" id="CAH0990412.1"/>
    </source>
</evidence>
<dbReference type="InterPro" id="IPR037278">
    <property type="entry name" value="ARFGAP/RecO"/>
</dbReference>
<dbReference type="HAMAP" id="MF_00201">
    <property type="entry name" value="RecO"/>
    <property type="match status" value="1"/>
</dbReference>
<dbReference type="Pfam" id="PF11967">
    <property type="entry name" value="RecO_N"/>
    <property type="match status" value="1"/>
</dbReference>
<evidence type="ECO:0000256" key="4">
    <source>
        <dbReference type="ARBA" id="ARBA00022763"/>
    </source>
</evidence>
<keyword evidence="4 8" id="KW-0227">DNA damage</keyword>
<dbReference type="SUPFAM" id="SSF50249">
    <property type="entry name" value="Nucleic acid-binding proteins"/>
    <property type="match status" value="1"/>
</dbReference>
<accession>A0ABM9AB38</accession>
<comment type="function">
    <text evidence="1 8">Involved in DNA repair and RecF pathway recombination.</text>
</comment>
<proteinExistence type="inferred from homology"/>
<dbReference type="InterPro" id="IPR003717">
    <property type="entry name" value="RecO"/>
</dbReference>
<dbReference type="SUPFAM" id="SSF57863">
    <property type="entry name" value="ArfGap/RecO-like zinc finger"/>
    <property type="match status" value="1"/>
</dbReference>
<comment type="caution">
    <text evidence="10">The sequence shown here is derived from an EMBL/GenBank/DDBJ whole genome shotgun (WGS) entry which is preliminary data.</text>
</comment>
<dbReference type="Gene3D" id="1.20.1440.120">
    <property type="entry name" value="Recombination protein O, C-terminal domain"/>
    <property type="match status" value="1"/>
</dbReference>
<keyword evidence="5 8" id="KW-0233">DNA recombination</keyword>
<feature type="domain" description="DNA replication/recombination mediator RecO N-terminal" evidence="9">
    <location>
        <begin position="8"/>
        <end position="79"/>
    </location>
</feature>
<reference evidence="10" key="1">
    <citation type="submission" date="2021-12" db="EMBL/GenBank/DDBJ databases">
        <authorList>
            <person name="Rodrigo-Torres L."/>
            <person name="Arahal R. D."/>
            <person name="Lucena T."/>
        </authorList>
    </citation>
    <scope>NUCLEOTIDE SEQUENCE</scope>
    <source>
        <strain evidence="10">CECT 8267</strain>
    </source>
</reference>
<dbReference type="RefSeq" id="WP_237443097.1">
    <property type="nucleotide sequence ID" value="NZ_CAKLPX010000001.1"/>
</dbReference>
<dbReference type="Proteomes" id="UP000838100">
    <property type="component" value="Unassembled WGS sequence"/>
</dbReference>
<dbReference type="InterPro" id="IPR012340">
    <property type="entry name" value="NA-bd_OB-fold"/>
</dbReference>
<sequence length="239" mass="26828">MMNQVEFDRCYILHTYPFQDHSVIADFISHDNGRQRAVVKNLRNSKKNSTRAILQPLTLLQLSWRGKSDLKTVTSVEAAGKRYSLKGTRLFSAFYLNEILMRTLPVGEVVIEIFEAYEQALHLLEGEGSLEFILRRFEFKLLFCLGYGIDFEQDISAQPIAIESFYRLDIGRGFIPVAAEQQQTFSGQHILAISAGDFGVNNPAIASTTKQLTRLLLSPHLGSEPLKSRALFTAQSGPG</sequence>
<evidence type="ECO:0000256" key="8">
    <source>
        <dbReference type="HAMAP-Rule" id="MF_00201"/>
    </source>
</evidence>
<evidence type="ECO:0000256" key="5">
    <source>
        <dbReference type="ARBA" id="ARBA00023172"/>
    </source>
</evidence>
<keyword evidence="11" id="KW-1185">Reference proteome</keyword>
<evidence type="ECO:0000259" key="9">
    <source>
        <dbReference type="Pfam" id="PF11967"/>
    </source>
</evidence>
<dbReference type="Gene3D" id="2.40.50.140">
    <property type="entry name" value="Nucleic acid-binding proteins"/>
    <property type="match status" value="1"/>
</dbReference>
<evidence type="ECO:0000256" key="2">
    <source>
        <dbReference type="ARBA" id="ARBA00007452"/>
    </source>
</evidence>
<evidence type="ECO:0000256" key="3">
    <source>
        <dbReference type="ARBA" id="ARBA00021310"/>
    </source>
</evidence>